<dbReference type="EMBL" id="CM003613">
    <property type="protein sequence ID" value="KYP55878.1"/>
    <property type="molecule type" value="Genomic_DNA"/>
</dbReference>
<organism evidence="1 2">
    <name type="scientific">Cajanus cajan</name>
    <name type="common">Pigeon pea</name>
    <name type="synonym">Cajanus indicus</name>
    <dbReference type="NCBI Taxonomy" id="3821"/>
    <lineage>
        <taxon>Eukaryota</taxon>
        <taxon>Viridiplantae</taxon>
        <taxon>Streptophyta</taxon>
        <taxon>Embryophyta</taxon>
        <taxon>Tracheophyta</taxon>
        <taxon>Spermatophyta</taxon>
        <taxon>Magnoliopsida</taxon>
        <taxon>eudicotyledons</taxon>
        <taxon>Gunneridae</taxon>
        <taxon>Pentapetalae</taxon>
        <taxon>rosids</taxon>
        <taxon>fabids</taxon>
        <taxon>Fabales</taxon>
        <taxon>Fabaceae</taxon>
        <taxon>Papilionoideae</taxon>
        <taxon>50 kb inversion clade</taxon>
        <taxon>NPAAA clade</taxon>
        <taxon>indigoferoid/millettioid clade</taxon>
        <taxon>Phaseoleae</taxon>
        <taxon>Cajanus</taxon>
    </lineage>
</organism>
<dbReference type="STRING" id="3821.A0A151SM63"/>
<dbReference type="PANTHER" id="PTHR31973:SF195">
    <property type="entry name" value="MUDR FAMILY TRANSPOSASE"/>
    <property type="match status" value="1"/>
</dbReference>
<evidence type="ECO:0008006" key="3">
    <source>
        <dbReference type="Google" id="ProtNLM"/>
    </source>
</evidence>
<dbReference type="PANTHER" id="PTHR31973">
    <property type="entry name" value="POLYPROTEIN, PUTATIVE-RELATED"/>
    <property type="match status" value="1"/>
</dbReference>
<proteinExistence type="predicted"/>
<dbReference type="Gramene" id="C.cajan_02053.t">
    <property type="protein sequence ID" value="C.cajan_02053.t.cds1"/>
    <property type="gene ID" value="C.cajan_02053"/>
</dbReference>
<keyword evidence="2" id="KW-1185">Reference proteome</keyword>
<reference evidence="1 2" key="1">
    <citation type="journal article" date="2012" name="Nat. Biotechnol.">
        <title>Draft genome sequence of pigeonpea (Cajanus cajan), an orphan legume crop of resource-poor farmers.</title>
        <authorList>
            <person name="Varshney R.K."/>
            <person name="Chen W."/>
            <person name="Li Y."/>
            <person name="Bharti A.K."/>
            <person name="Saxena R.K."/>
            <person name="Schlueter J.A."/>
            <person name="Donoghue M.T."/>
            <person name="Azam S."/>
            <person name="Fan G."/>
            <person name="Whaley A.M."/>
            <person name="Farmer A.D."/>
            <person name="Sheridan J."/>
            <person name="Iwata A."/>
            <person name="Tuteja R."/>
            <person name="Penmetsa R.V."/>
            <person name="Wu W."/>
            <person name="Upadhyaya H.D."/>
            <person name="Yang S.P."/>
            <person name="Shah T."/>
            <person name="Saxena K.B."/>
            <person name="Michael T."/>
            <person name="McCombie W.R."/>
            <person name="Yang B."/>
            <person name="Zhang G."/>
            <person name="Yang H."/>
            <person name="Wang J."/>
            <person name="Spillane C."/>
            <person name="Cook D.R."/>
            <person name="May G.D."/>
            <person name="Xu X."/>
            <person name="Jackson S.A."/>
        </authorList>
    </citation>
    <scope>NUCLEOTIDE SEQUENCE [LARGE SCALE GENOMIC DNA]</scope>
    <source>
        <strain evidence="2">cv. Asha</strain>
    </source>
</reference>
<gene>
    <name evidence="1" type="ORF">KK1_002104</name>
</gene>
<evidence type="ECO:0000313" key="2">
    <source>
        <dbReference type="Proteomes" id="UP000075243"/>
    </source>
</evidence>
<protein>
    <recommendedName>
        <fullName evidence="3">MULE transposase domain-containing protein</fullName>
    </recommendedName>
</protein>
<dbReference type="Proteomes" id="UP000075243">
    <property type="component" value="Chromosome 11"/>
</dbReference>
<sequence length="136" mass="15889">MAKQKTTVKIFGDWEESYAYLPQWLKYMKEIALGSFYDLCHEFFVGNCCDRGYRQFHILFWTFKPCFDAFNYCKPLIQVDGTHLYGKYRGTLLIATTQDGNNNVLPLAFIVVEGETLLAWLKEKHLELVVDNRISS</sequence>
<name>A0A151SM63_CAJCA</name>
<dbReference type="AlphaFoldDB" id="A0A151SM63"/>
<accession>A0A151SM63</accession>
<evidence type="ECO:0000313" key="1">
    <source>
        <dbReference type="EMBL" id="KYP55878.1"/>
    </source>
</evidence>